<evidence type="ECO:0000256" key="3">
    <source>
        <dbReference type="ARBA" id="ARBA00022771"/>
    </source>
</evidence>
<evidence type="ECO:0000256" key="1">
    <source>
        <dbReference type="ARBA" id="ARBA00022723"/>
    </source>
</evidence>
<dbReference type="Pfam" id="PF00642">
    <property type="entry name" value="zf-CCCH"/>
    <property type="match status" value="2"/>
</dbReference>
<feature type="zinc finger region" description="C3H1-type" evidence="5">
    <location>
        <begin position="711"/>
        <end position="739"/>
    </location>
</feature>
<feature type="zinc finger region" description="C3H1-type" evidence="5">
    <location>
        <begin position="673"/>
        <end position="701"/>
    </location>
</feature>
<dbReference type="AlphaFoldDB" id="A0AAW0SL79"/>
<dbReference type="Proteomes" id="UP001487740">
    <property type="component" value="Unassembled WGS sequence"/>
</dbReference>
<dbReference type="SUPFAM" id="SSF90229">
    <property type="entry name" value="CCCH zinc finger"/>
    <property type="match status" value="4"/>
</dbReference>
<dbReference type="GO" id="GO:0005829">
    <property type="term" value="C:cytosol"/>
    <property type="evidence" value="ECO:0007669"/>
    <property type="project" value="TreeGrafter"/>
</dbReference>
<accession>A0AAW0SL79</accession>
<evidence type="ECO:0000259" key="6">
    <source>
        <dbReference type="PROSITE" id="PS50103"/>
    </source>
</evidence>
<feature type="domain" description="C3H1-type" evidence="6">
    <location>
        <begin position="291"/>
        <end position="319"/>
    </location>
</feature>
<reference evidence="7 8" key="1">
    <citation type="submission" date="2023-03" db="EMBL/GenBank/DDBJ databases">
        <title>High-quality genome of Scylla paramamosain provides insights in environmental adaptation.</title>
        <authorList>
            <person name="Zhang L."/>
        </authorList>
    </citation>
    <scope>NUCLEOTIDE SEQUENCE [LARGE SCALE GENOMIC DNA]</scope>
    <source>
        <strain evidence="7">LZ_2023a</strain>
        <tissue evidence="7">Muscle</tissue>
    </source>
</reference>
<name>A0AAW0SL79_SCYPA</name>
<dbReference type="InterPro" id="IPR036855">
    <property type="entry name" value="Znf_CCCH_sf"/>
</dbReference>
<feature type="domain" description="C3H1-type" evidence="6">
    <location>
        <begin position="711"/>
        <end position="739"/>
    </location>
</feature>
<dbReference type="InterPro" id="IPR000571">
    <property type="entry name" value="Znf_CCCH"/>
</dbReference>
<protein>
    <recommendedName>
        <fullName evidence="6">C3H1-type domain-containing protein</fullName>
    </recommendedName>
</protein>
<keyword evidence="2" id="KW-0677">Repeat</keyword>
<gene>
    <name evidence="7" type="ORF">O3P69_008689</name>
</gene>
<feature type="zinc finger region" description="C3H1-type" evidence="5">
    <location>
        <begin position="253"/>
        <end position="281"/>
    </location>
</feature>
<evidence type="ECO:0000256" key="4">
    <source>
        <dbReference type="ARBA" id="ARBA00022833"/>
    </source>
</evidence>
<dbReference type="PROSITE" id="PS50103">
    <property type="entry name" value="ZF_C3H1"/>
    <property type="match status" value="4"/>
</dbReference>
<dbReference type="InterPro" id="IPR045877">
    <property type="entry name" value="ZFP36-like"/>
</dbReference>
<dbReference type="PANTHER" id="PTHR12547">
    <property type="entry name" value="CCCH ZINC FINGER/TIS11-RELATED"/>
    <property type="match status" value="1"/>
</dbReference>
<proteinExistence type="predicted"/>
<sequence>MSLVEAAAALDRLLAGQTRDASTSRLWSAGTASVPRWGVNPASASPQSPLPNTRTAFLDHTLSSEGLVPAQSTKVVLHSTPKDDTPRHAPPQLPLLNEAPLFETLRNPPTLTPAPVSTLTSTPARPGQAHYFVHASHAAPPSPSIPVPASLSIPIPISPSLPASHSLPVSSHSFTTSRPIPISASSSVPASSSSPSSSPIFLSALPNPCPVEGRSAEARGTAGVSELWPEGVRSGRKGGRSLAFLFSRPDPTKFKTELCRSYQVHGFCRYGMRCNYAHGLQQLRGAIHHGKYKTRNCKSYHEKGCCRYGARCSFIHDPEEGVLKCSIANKEVLEALHYCPDSEESFRTAKITWRLVDSSSSPPPELHFITSNTQDTQAAHRDAAALISGTGVEHGSRQLHSKQDVTPLPLPAVRHAPSGVFGQLEGACKHHVLPVSALGTRGNKNVAWKATPLSSRTWRKACSEHDVHHPECRSQGQAAGHLARLQHPAPACRVPPLRRGRGGWYNAEELMDMEVVQSILRKGPRYSATCWSAAEETDATRGARSLPNGYELLDSGFNQIRNVKFKANHVSKRAACRGREHAYLCGPEQEEAWGEECEAPFLCSTLRSDSDSEDANLGTSDESSYLSLHARDLASAVQGRPQGLEGWAGRDAEGQVCACTSLPARRHCFDLTKYKTEICRSFQYNSHCCYGDACLYAHGTLDLRSCPRHPMYRTKQCFSFHHRGYCLYGSRCQFMHDLG</sequence>
<keyword evidence="4 5" id="KW-0862">Zinc</keyword>
<evidence type="ECO:0000313" key="7">
    <source>
        <dbReference type="EMBL" id="KAK8376123.1"/>
    </source>
</evidence>
<dbReference type="PANTHER" id="PTHR12547:SF185">
    <property type="entry name" value="C3H1-TYPE DOMAIN-CONTAINING PROTEIN"/>
    <property type="match status" value="1"/>
</dbReference>
<evidence type="ECO:0000256" key="5">
    <source>
        <dbReference type="PROSITE-ProRule" id="PRU00723"/>
    </source>
</evidence>
<dbReference type="EMBL" id="JARAKH010000049">
    <property type="protein sequence ID" value="KAK8376124.1"/>
    <property type="molecule type" value="Genomic_DNA"/>
</dbReference>
<feature type="zinc finger region" description="C3H1-type" evidence="5">
    <location>
        <begin position="291"/>
        <end position="319"/>
    </location>
</feature>
<dbReference type="GO" id="GO:0008270">
    <property type="term" value="F:zinc ion binding"/>
    <property type="evidence" value="ECO:0007669"/>
    <property type="project" value="UniProtKB-KW"/>
</dbReference>
<dbReference type="Gene3D" id="4.10.1000.10">
    <property type="entry name" value="Zinc finger, CCCH-type"/>
    <property type="match status" value="4"/>
</dbReference>
<keyword evidence="3 5" id="KW-0863">Zinc-finger</keyword>
<comment type="caution">
    <text evidence="7">The sequence shown here is derived from an EMBL/GenBank/DDBJ whole genome shotgun (WGS) entry which is preliminary data.</text>
</comment>
<feature type="domain" description="C3H1-type" evidence="6">
    <location>
        <begin position="673"/>
        <end position="701"/>
    </location>
</feature>
<evidence type="ECO:0000313" key="8">
    <source>
        <dbReference type="Proteomes" id="UP001487740"/>
    </source>
</evidence>
<dbReference type="SMART" id="SM00356">
    <property type="entry name" value="ZnF_C3H1"/>
    <property type="match status" value="4"/>
</dbReference>
<dbReference type="GO" id="GO:0003730">
    <property type="term" value="F:mRNA 3'-UTR binding"/>
    <property type="evidence" value="ECO:0007669"/>
    <property type="project" value="TreeGrafter"/>
</dbReference>
<evidence type="ECO:0000256" key="2">
    <source>
        <dbReference type="ARBA" id="ARBA00022737"/>
    </source>
</evidence>
<feature type="domain" description="C3H1-type" evidence="6">
    <location>
        <begin position="253"/>
        <end position="281"/>
    </location>
</feature>
<keyword evidence="8" id="KW-1185">Reference proteome</keyword>
<keyword evidence="1 5" id="KW-0479">Metal-binding</keyword>
<organism evidence="7 8">
    <name type="scientific">Scylla paramamosain</name>
    <name type="common">Mud crab</name>
    <dbReference type="NCBI Taxonomy" id="85552"/>
    <lineage>
        <taxon>Eukaryota</taxon>
        <taxon>Metazoa</taxon>
        <taxon>Ecdysozoa</taxon>
        <taxon>Arthropoda</taxon>
        <taxon>Crustacea</taxon>
        <taxon>Multicrustacea</taxon>
        <taxon>Malacostraca</taxon>
        <taxon>Eumalacostraca</taxon>
        <taxon>Eucarida</taxon>
        <taxon>Decapoda</taxon>
        <taxon>Pleocyemata</taxon>
        <taxon>Brachyura</taxon>
        <taxon>Eubrachyura</taxon>
        <taxon>Portunoidea</taxon>
        <taxon>Portunidae</taxon>
        <taxon>Portuninae</taxon>
        <taxon>Scylla</taxon>
    </lineage>
</organism>
<dbReference type="EMBL" id="JARAKH010000049">
    <property type="protein sequence ID" value="KAK8376123.1"/>
    <property type="molecule type" value="Genomic_DNA"/>
</dbReference>